<dbReference type="InterPro" id="IPR013103">
    <property type="entry name" value="RVT_2"/>
</dbReference>
<dbReference type="EMBL" id="BKCJ010001661">
    <property type="protein sequence ID" value="GEU43094.1"/>
    <property type="molecule type" value="Genomic_DNA"/>
</dbReference>
<feature type="compositionally biased region" description="Polar residues" evidence="1">
    <location>
        <begin position="13"/>
        <end position="22"/>
    </location>
</feature>
<feature type="domain" description="Reverse transcriptase Ty1/copia-type" evidence="2">
    <location>
        <begin position="155"/>
        <end position="303"/>
    </location>
</feature>
<evidence type="ECO:0000256" key="1">
    <source>
        <dbReference type="SAM" id="MobiDB-lite"/>
    </source>
</evidence>
<name>A0A6L2K5D8_TANCI</name>
<accession>A0A6L2K5D8</accession>
<dbReference type="AlphaFoldDB" id="A0A6L2K5D8"/>
<evidence type="ECO:0000259" key="2">
    <source>
        <dbReference type="Pfam" id="PF07727"/>
    </source>
</evidence>
<feature type="compositionally biased region" description="Polar residues" evidence="1">
    <location>
        <begin position="38"/>
        <end position="54"/>
    </location>
</feature>
<proteinExistence type="predicted"/>
<dbReference type="Pfam" id="PF07727">
    <property type="entry name" value="RVT_2"/>
    <property type="match status" value="1"/>
</dbReference>
<evidence type="ECO:0000313" key="3">
    <source>
        <dbReference type="EMBL" id="GEU43094.1"/>
    </source>
</evidence>
<feature type="region of interest" description="Disordered" evidence="1">
    <location>
        <begin position="1"/>
        <end position="74"/>
    </location>
</feature>
<protein>
    <submittedName>
        <fullName evidence="3">Retrovirus-related Pol polyprotein from transposon TNT 1-94</fullName>
    </submittedName>
</protein>
<feature type="compositionally biased region" description="Low complexity" evidence="1">
    <location>
        <begin position="24"/>
        <end position="37"/>
    </location>
</feature>
<organism evidence="3">
    <name type="scientific">Tanacetum cinerariifolium</name>
    <name type="common">Dalmatian daisy</name>
    <name type="synonym">Chrysanthemum cinerariifolium</name>
    <dbReference type="NCBI Taxonomy" id="118510"/>
    <lineage>
        <taxon>Eukaryota</taxon>
        <taxon>Viridiplantae</taxon>
        <taxon>Streptophyta</taxon>
        <taxon>Embryophyta</taxon>
        <taxon>Tracheophyta</taxon>
        <taxon>Spermatophyta</taxon>
        <taxon>Magnoliopsida</taxon>
        <taxon>eudicotyledons</taxon>
        <taxon>Gunneridae</taxon>
        <taxon>Pentapetalae</taxon>
        <taxon>asterids</taxon>
        <taxon>campanulids</taxon>
        <taxon>Asterales</taxon>
        <taxon>Asteraceae</taxon>
        <taxon>Asteroideae</taxon>
        <taxon>Anthemideae</taxon>
        <taxon>Anthemidinae</taxon>
        <taxon>Tanacetum</taxon>
    </lineage>
</organism>
<gene>
    <name evidence="3" type="ORF">Tci_015072</name>
</gene>
<comment type="caution">
    <text evidence="3">The sequence shown here is derived from an EMBL/GenBank/DDBJ whole genome shotgun (WGS) entry which is preliminary data.</text>
</comment>
<reference evidence="3" key="1">
    <citation type="journal article" date="2019" name="Sci. Rep.">
        <title>Draft genome of Tanacetum cinerariifolium, the natural source of mosquito coil.</title>
        <authorList>
            <person name="Yamashiro T."/>
            <person name="Shiraishi A."/>
            <person name="Satake H."/>
            <person name="Nakayama K."/>
        </authorList>
    </citation>
    <scope>NUCLEOTIDE SEQUENCE</scope>
</reference>
<sequence>MNNVKKVRFDEPINSSSNIKQVESSKSSDSNTPSLSSTGVKCSTSNYRSKPTCNKKNDRILQKPSRNKKNNVKAQPRKVDILNCVVKPVCEYDVKHSLSNANSEILFQEAATLRAKVLADSPVSTSVDQDAPSTSIPSLQEQEHSPIISQDNVFLIKLKWIYKIKTDESGGVLKNKARLVSQGFRQEEDIDFEESFALVAIIEAICIFVAYAAHKNMTIYQMDVKTAFLNGELKEEVCVSQPEGFVDQDSPSYVYKLKKAIYDLKQAPRAWYDMLLSFLISQQFSKGAVDLTLFTWHAGNELLLAKPTEKHLQAMKQIFRYHNGTINMGLITALEKEVAELKKEPLHTQVTSLVDSYLDTRLEETREEFMTFLSESLIERIKEKSVQSEEPVFEVADSEMPQDQEGNPWPAFRLLKGIRSNYAELEYDFEECYKAFSKKLDWENLKGGDYPFDLSKPLPLILRGKRQREPVEFFINNDLKYLQGGVSTMTYTTSITKTKAAKEQQKNFYGFARGMQSRGDVYSTKCILAVTYVSVMRKHGYGYLEEIVVRRADNLLYRFKEGDFPRLQISDIEDMSLHVVQNQLINLSRDDVVDFVIALRMFTRILVI</sequence>